<reference evidence="1" key="1">
    <citation type="submission" date="2018-12" db="EMBL/GenBank/DDBJ databases">
        <authorList>
            <person name="Syme R.A."/>
            <person name="Farfan-Caceres L."/>
            <person name="Lichtenzveig J."/>
        </authorList>
    </citation>
    <scope>NUCLEOTIDE SEQUENCE</scope>
    <source>
        <strain evidence="1">Al4</strain>
    </source>
</reference>
<proteinExistence type="predicted"/>
<name>A0A8H7MF83_9PLEO</name>
<dbReference type="Proteomes" id="UP000651452">
    <property type="component" value="Unassembled WGS sequence"/>
</dbReference>
<organism evidence="1 2">
    <name type="scientific">Ascochyta lentis</name>
    <dbReference type="NCBI Taxonomy" id="205686"/>
    <lineage>
        <taxon>Eukaryota</taxon>
        <taxon>Fungi</taxon>
        <taxon>Dikarya</taxon>
        <taxon>Ascomycota</taxon>
        <taxon>Pezizomycotina</taxon>
        <taxon>Dothideomycetes</taxon>
        <taxon>Pleosporomycetidae</taxon>
        <taxon>Pleosporales</taxon>
        <taxon>Pleosporineae</taxon>
        <taxon>Didymellaceae</taxon>
        <taxon>Ascochyta</taxon>
    </lineage>
</organism>
<comment type="caution">
    <text evidence="1">The sequence shown here is derived from an EMBL/GenBank/DDBJ whole genome shotgun (WGS) entry which is preliminary data.</text>
</comment>
<evidence type="ECO:0000313" key="2">
    <source>
        <dbReference type="Proteomes" id="UP000651452"/>
    </source>
</evidence>
<reference evidence="1" key="2">
    <citation type="submission" date="2020-09" db="EMBL/GenBank/DDBJ databases">
        <title>Reference genome assembly for Australian Ascochyta lentis isolate Al4.</title>
        <authorList>
            <person name="Lee R.C."/>
            <person name="Farfan-Caceres L.M."/>
            <person name="Debler J.W."/>
            <person name="Williams A.H."/>
            <person name="Henares B.M."/>
        </authorList>
    </citation>
    <scope>NUCLEOTIDE SEQUENCE</scope>
    <source>
        <strain evidence="1">Al4</strain>
    </source>
</reference>
<sequence>MHNTVDAADAADAADTAEQTLHTAHCTHRRGWSRGRAWPAPRLNGISLRRPLIRKHLHGTLPDTLVAENSHFGTTLCNSLALVKQLCCYPNRVNKGHAPHLLGTGDLYTVHRSRVETRTRLLVSRPTNPPWCIVMLKARSQCRRLVALPGGELTVSIDAEGEISSQNSWTGAARAQEQEAIADMFVSIWTLVGSLSEEQ</sequence>
<keyword evidence="2" id="KW-1185">Reference proteome</keyword>
<dbReference type="AlphaFoldDB" id="A0A8H7MF83"/>
<gene>
    <name evidence="1" type="ORF">EKO04_011027</name>
</gene>
<dbReference type="EMBL" id="RZGK01000022">
    <property type="protein sequence ID" value="KAF9690982.1"/>
    <property type="molecule type" value="Genomic_DNA"/>
</dbReference>
<evidence type="ECO:0000313" key="1">
    <source>
        <dbReference type="EMBL" id="KAF9690982.1"/>
    </source>
</evidence>
<protein>
    <submittedName>
        <fullName evidence="1">Uncharacterized protein</fullName>
    </submittedName>
</protein>
<accession>A0A8H7MF83</accession>